<evidence type="ECO:0000313" key="2">
    <source>
        <dbReference type="EMBL" id="OWJ67422.1"/>
    </source>
</evidence>
<dbReference type="EMBL" id="NHON01000013">
    <property type="protein sequence ID" value="OWJ67422.1"/>
    <property type="molecule type" value="Genomic_DNA"/>
</dbReference>
<dbReference type="RefSeq" id="WP_088150764.1">
    <property type="nucleotide sequence ID" value="NZ_NHON01000013.1"/>
</dbReference>
<organism evidence="2 3">
    <name type="scientific">Inquilinus limosus</name>
    <dbReference type="NCBI Taxonomy" id="171674"/>
    <lineage>
        <taxon>Bacteria</taxon>
        <taxon>Pseudomonadati</taxon>
        <taxon>Pseudomonadota</taxon>
        <taxon>Alphaproteobacteria</taxon>
        <taxon>Rhodospirillales</taxon>
        <taxon>Rhodospirillaceae</taxon>
        <taxon>Inquilinus</taxon>
    </lineage>
</organism>
<reference evidence="3" key="1">
    <citation type="submission" date="2017-05" db="EMBL/GenBank/DDBJ databases">
        <authorList>
            <person name="Macchi M."/>
            <person name="Festa S."/>
            <person name="Coppotelli B.M."/>
            <person name="Morelli I.S."/>
        </authorList>
    </citation>
    <scope>NUCLEOTIDE SEQUENCE [LARGE SCALE GENOMIC DNA]</scope>
    <source>
        <strain evidence="3">I</strain>
    </source>
</reference>
<gene>
    <name evidence="2" type="ORF">BWR60_09455</name>
</gene>
<dbReference type="AlphaFoldDB" id="A0A211ZQ68"/>
<proteinExistence type="predicted"/>
<protein>
    <submittedName>
        <fullName evidence="2">Uncharacterized protein</fullName>
    </submittedName>
</protein>
<evidence type="ECO:0000313" key="3">
    <source>
        <dbReference type="Proteomes" id="UP000196655"/>
    </source>
</evidence>
<dbReference type="OrthoDB" id="9901623at2"/>
<sequence>MMANASPRPGYYGHKLAQPVEQADEPQPVEGADEIAAVVKLRPKQIYRMVEAARRGQTPAADAIPVRKVPGVGLVGDRVQLLRWYDRVVRGIPAA</sequence>
<dbReference type="Proteomes" id="UP000196655">
    <property type="component" value="Unassembled WGS sequence"/>
</dbReference>
<name>A0A211ZQ68_9PROT</name>
<keyword evidence="3" id="KW-1185">Reference proteome</keyword>
<accession>A0A211ZQ68</accession>
<feature type="region of interest" description="Disordered" evidence="1">
    <location>
        <begin position="1"/>
        <end position="28"/>
    </location>
</feature>
<comment type="caution">
    <text evidence="2">The sequence shown here is derived from an EMBL/GenBank/DDBJ whole genome shotgun (WGS) entry which is preliminary data.</text>
</comment>
<evidence type="ECO:0000256" key="1">
    <source>
        <dbReference type="SAM" id="MobiDB-lite"/>
    </source>
</evidence>